<keyword evidence="23" id="KW-1185">Reference proteome</keyword>
<keyword evidence="10" id="KW-0653">Protein transport</keyword>
<evidence type="ECO:0000259" key="21">
    <source>
        <dbReference type="PROSITE" id="PS51914"/>
    </source>
</evidence>
<organism evidence="22 23">
    <name type="scientific">Aulographum hederae CBS 113979</name>
    <dbReference type="NCBI Taxonomy" id="1176131"/>
    <lineage>
        <taxon>Eukaryota</taxon>
        <taxon>Fungi</taxon>
        <taxon>Dikarya</taxon>
        <taxon>Ascomycota</taxon>
        <taxon>Pezizomycotina</taxon>
        <taxon>Dothideomycetes</taxon>
        <taxon>Pleosporomycetidae</taxon>
        <taxon>Aulographales</taxon>
        <taxon>Aulographaceae</taxon>
    </lineage>
</organism>
<dbReference type="EMBL" id="ML977155">
    <property type="protein sequence ID" value="KAF1986744.1"/>
    <property type="molecule type" value="Genomic_DNA"/>
</dbReference>
<dbReference type="PANTHER" id="PTHR15071:SF13">
    <property type="entry name" value="AUTOPHAGY-RELATED PROTEIN 27"/>
    <property type="match status" value="1"/>
</dbReference>
<keyword evidence="16" id="KW-1015">Disulfide bond</keyword>
<accession>A0A6G1H106</accession>
<reference evidence="22" key="1">
    <citation type="journal article" date="2020" name="Stud. Mycol.">
        <title>101 Dothideomycetes genomes: a test case for predicting lifestyles and emergence of pathogens.</title>
        <authorList>
            <person name="Haridas S."/>
            <person name="Albert R."/>
            <person name="Binder M."/>
            <person name="Bloem J."/>
            <person name="Labutti K."/>
            <person name="Salamov A."/>
            <person name="Andreopoulos B."/>
            <person name="Baker S."/>
            <person name="Barry K."/>
            <person name="Bills G."/>
            <person name="Bluhm B."/>
            <person name="Cannon C."/>
            <person name="Castanera R."/>
            <person name="Culley D."/>
            <person name="Daum C."/>
            <person name="Ezra D."/>
            <person name="Gonzalez J."/>
            <person name="Henrissat B."/>
            <person name="Kuo A."/>
            <person name="Liang C."/>
            <person name="Lipzen A."/>
            <person name="Lutzoni F."/>
            <person name="Magnuson J."/>
            <person name="Mondo S."/>
            <person name="Nolan M."/>
            <person name="Ohm R."/>
            <person name="Pangilinan J."/>
            <person name="Park H.-J."/>
            <person name="Ramirez L."/>
            <person name="Alfaro M."/>
            <person name="Sun H."/>
            <person name="Tritt A."/>
            <person name="Yoshinaga Y."/>
            <person name="Zwiers L.-H."/>
            <person name="Turgeon B."/>
            <person name="Goodwin S."/>
            <person name="Spatafora J."/>
            <person name="Crous P."/>
            <person name="Grigoriev I."/>
        </authorList>
    </citation>
    <scope>NUCLEOTIDE SEQUENCE</scope>
    <source>
        <strain evidence="22">CBS 113979</strain>
    </source>
</reference>
<keyword evidence="13" id="KW-0333">Golgi apparatus</keyword>
<evidence type="ECO:0000256" key="17">
    <source>
        <dbReference type="ARBA" id="ARBA00023329"/>
    </source>
</evidence>
<keyword evidence="8 19" id="KW-0812">Transmembrane</keyword>
<feature type="transmembrane region" description="Helical" evidence="19">
    <location>
        <begin position="258"/>
        <end position="278"/>
    </location>
</feature>
<feature type="domain" description="MRH" evidence="21">
    <location>
        <begin position="23"/>
        <end position="240"/>
    </location>
</feature>
<evidence type="ECO:0000256" key="7">
    <source>
        <dbReference type="ARBA" id="ARBA00022448"/>
    </source>
</evidence>
<dbReference type="InterPro" id="IPR009011">
    <property type="entry name" value="Man6P_isomerase_rcpt-bd_dom_sf"/>
</dbReference>
<evidence type="ECO:0000256" key="16">
    <source>
        <dbReference type="ARBA" id="ARBA00023157"/>
    </source>
</evidence>
<evidence type="ECO:0000256" key="10">
    <source>
        <dbReference type="ARBA" id="ARBA00022927"/>
    </source>
</evidence>
<dbReference type="InterPro" id="IPR018939">
    <property type="entry name" value="Autophagy-rel_prot_27"/>
</dbReference>
<dbReference type="SUPFAM" id="SSF50911">
    <property type="entry name" value="Mannose 6-phosphate receptor domain"/>
    <property type="match status" value="1"/>
</dbReference>
<dbReference type="InterPro" id="IPR044865">
    <property type="entry name" value="MRH_dom"/>
</dbReference>
<comment type="similarity">
    <text evidence="5">Belongs to the ATG27 family.</text>
</comment>
<feature type="chain" id="PRO_5026048199" description="Autophagy-related protein 27" evidence="20">
    <location>
        <begin position="21"/>
        <end position="331"/>
    </location>
</feature>
<evidence type="ECO:0000256" key="15">
    <source>
        <dbReference type="ARBA" id="ARBA00023136"/>
    </source>
</evidence>
<dbReference type="PROSITE" id="PS51914">
    <property type="entry name" value="MRH"/>
    <property type="match status" value="1"/>
</dbReference>
<dbReference type="OrthoDB" id="29460at2759"/>
<evidence type="ECO:0000256" key="6">
    <source>
        <dbReference type="ARBA" id="ARBA00013776"/>
    </source>
</evidence>
<dbReference type="GO" id="GO:0015031">
    <property type="term" value="P:protein transport"/>
    <property type="evidence" value="ECO:0007669"/>
    <property type="project" value="UniProtKB-KW"/>
</dbReference>
<evidence type="ECO:0000256" key="11">
    <source>
        <dbReference type="ARBA" id="ARBA00022989"/>
    </source>
</evidence>
<evidence type="ECO:0000256" key="12">
    <source>
        <dbReference type="ARBA" id="ARBA00023006"/>
    </source>
</evidence>
<protein>
    <recommendedName>
        <fullName evidence="6">Autophagy-related protein 27</fullName>
    </recommendedName>
</protein>
<keyword evidence="17" id="KW-0968">Cytoplasmic vesicle</keyword>
<feature type="region of interest" description="Disordered" evidence="18">
    <location>
        <begin position="112"/>
        <end position="140"/>
    </location>
</feature>
<evidence type="ECO:0000256" key="13">
    <source>
        <dbReference type="ARBA" id="ARBA00023034"/>
    </source>
</evidence>
<evidence type="ECO:0000256" key="1">
    <source>
        <dbReference type="ARBA" id="ARBA00004304"/>
    </source>
</evidence>
<evidence type="ECO:0000256" key="18">
    <source>
        <dbReference type="SAM" id="MobiDB-lite"/>
    </source>
</evidence>
<keyword evidence="12" id="KW-0072">Autophagy</keyword>
<keyword evidence="9 20" id="KW-0732">Signal</keyword>
<evidence type="ECO:0000256" key="8">
    <source>
        <dbReference type="ARBA" id="ARBA00022692"/>
    </source>
</evidence>
<dbReference type="AlphaFoldDB" id="A0A6G1H106"/>
<evidence type="ECO:0000256" key="2">
    <source>
        <dbReference type="ARBA" id="ARBA00004358"/>
    </source>
</evidence>
<keyword evidence="7" id="KW-0813">Transport</keyword>
<comment type="subcellular location">
    <subcellularLocation>
        <location evidence="2">Cytoplasmic vesicle membrane</location>
        <topology evidence="2">Single-pass type I membrane protein</topology>
    </subcellularLocation>
    <subcellularLocation>
        <location evidence="4">Golgi apparatus membrane</location>
        <topology evidence="4">Single-pass type I membrane protein</topology>
    </subcellularLocation>
    <subcellularLocation>
        <location evidence="1">Mitochondrion membrane</location>
        <topology evidence="1">Single-pass membrane protein</topology>
    </subcellularLocation>
    <subcellularLocation>
        <location evidence="3">Preautophagosomal structure membrane</location>
        <topology evidence="3">Single-pass type I membrane protein</topology>
    </subcellularLocation>
</comment>
<proteinExistence type="inferred from homology"/>
<sequence length="331" mass="37106">MRLPRDVLILSHIFFALSSADTLDCKDVLVDKTHFDLRTLGGEHVVHWVRDEALPTVKNFTFTIDICKPLKKVSHVPAPEQCPSGTNICGIDYHTHVDKNETVADAVVPIAGNYPHHGRHQDVERTRLKGSNSNADSEKEGVRIVMHGGKWPLQGTAGVQQKASIEFLCDPDRTGLEGDEQDDRKHEDGDSNEEEKAKRQEEGGEPEPQTKSLKFISYKEEGDNMKVLRLEWRTKHACEGQSSKPDEGNDPGNNNSHWGFFTWFIIILFLAVSAYLIFGSWLNYNRYGARGWDLIPHGDTIRDIPYIMKDLGRRVVSTVQGGGSRGGYSAV</sequence>
<feature type="region of interest" description="Disordered" evidence="18">
    <location>
        <begin position="169"/>
        <end position="216"/>
    </location>
</feature>
<gene>
    <name evidence="22" type="ORF">K402DRAFT_376618</name>
</gene>
<dbReference type="GO" id="GO:0006914">
    <property type="term" value="P:autophagy"/>
    <property type="evidence" value="ECO:0007669"/>
    <property type="project" value="UniProtKB-KW"/>
</dbReference>
<dbReference type="Proteomes" id="UP000800041">
    <property type="component" value="Unassembled WGS sequence"/>
</dbReference>
<evidence type="ECO:0000256" key="3">
    <source>
        <dbReference type="ARBA" id="ARBA00004472"/>
    </source>
</evidence>
<dbReference type="GO" id="GO:0030659">
    <property type="term" value="C:cytoplasmic vesicle membrane"/>
    <property type="evidence" value="ECO:0007669"/>
    <property type="project" value="UniProtKB-SubCell"/>
</dbReference>
<evidence type="ECO:0000256" key="5">
    <source>
        <dbReference type="ARBA" id="ARBA00005363"/>
    </source>
</evidence>
<evidence type="ECO:0000256" key="9">
    <source>
        <dbReference type="ARBA" id="ARBA00022729"/>
    </source>
</evidence>
<keyword evidence="14" id="KW-0496">Mitochondrion</keyword>
<dbReference type="Pfam" id="PF09451">
    <property type="entry name" value="ATG27"/>
    <property type="match status" value="1"/>
</dbReference>
<dbReference type="Gene3D" id="2.70.130.10">
    <property type="entry name" value="Mannose-6-phosphate receptor binding domain"/>
    <property type="match status" value="1"/>
</dbReference>
<evidence type="ECO:0000313" key="23">
    <source>
        <dbReference type="Proteomes" id="UP000800041"/>
    </source>
</evidence>
<evidence type="ECO:0000313" key="22">
    <source>
        <dbReference type="EMBL" id="KAF1986744.1"/>
    </source>
</evidence>
<feature type="signal peptide" evidence="20">
    <location>
        <begin position="1"/>
        <end position="20"/>
    </location>
</feature>
<evidence type="ECO:0000256" key="20">
    <source>
        <dbReference type="SAM" id="SignalP"/>
    </source>
</evidence>
<dbReference type="GO" id="GO:0031966">
    <property type="term" value="C:mitochondrial membrane"/>
    <property type="evidence" value="ECO:0007669"/>
    <property type="project" value="UniProtKB-SubCell"/>
</dbReference>
<evidence type="ECO:0000256" key="4">
    <source>
        <dbReference type="ARBA" id="ARBA00004614"/>
    </source>
</evidence>
<evidence type="ECO:0000256" key="14">
    <source>
        <dbReference type="ARBA" id="ARBA00023128"/>
    </source>
</evidence>
<keyword evidence="11 19" id="KW-1133">Transmembrane helix</keyword>
<dbReference type="GO" id="GO:0000139">
    <property type="term" value="C:Golgi membrane"/>
    <property type="evidence" value="ECO:0007669"/>
    <property type="project" value="UniProtKB-SubCell"/>
</dbReference>
<keyword evidence="15 19" id="KW-0472">Membrane</keyword>
<feature type="compositionally biased region" description="Basic and acidic residues" evidence="18">
    <location>
        <begin position="170"/>
        <end position="202"/>
    </location>
</feature>
<evidence type="ECO:0000256" key="19">
    <source>
        <dbReference type="SAM" id="Phobius"/>
    </source>
</evidence>
<name>A0A6G1H106_9PEZI</name>
<dbReference type="PANTHER" id="PTHR15071">
    <property type="entry name" value="MANNOSE-6-PHOSPHATE RECEPTOR FAMILY MEMBER"/>
    <property type="match status" value="1"/>
</dbReference>
<dbReference type="GO" id="GO:0034045">
    <property type="term" value="C:phagophore assembly site membrane"/>
    <property type="evidence" value="ECO:0007669"/>
    <property type="project" value="UniProtKB-SubCell"/>
</dbReference>